<keyword evidence="5 6" id="KW-0411">Iron-sulfur</keyword>
<evidence type="ECO:0000313" key="10">
    <source>
        <dbReference type="EMBL" id="MSC80409.1"/>
    </source>
</evidence>
<evidence type="ECO:0000259" key="7">
    <source>
        <dbReference type="PROSITE" id="PS51379"/>
    </source>
</evidence>
<evidence type="ECO:0000313" key="9">
    <source>
        <dbReference type="EMBL" id="MSC51694.1"/>
    </source>
</evidence>
<evidence type="ECO:0000313" key="22">
    <source>
        <dbReference type="Proteomes" id="UP000220157"/>
    </source>
</evidence>
<keyword evidence="3 6" id="KW-0249">Electron transport</keyword>
<dbReference type="GO" id="GO:0051536">
    <property type="term" value="F:iron-sulfur cluster binding"/>
    <property type="evidence" value="ECO:0007669"/>
    <property type="project" value="UniProtKB-KW"/>
</dbReference>
<keyword evidence="1 6" id="KW-0813">Transport</keyword>
<dbReference type="EMBL" id="QVES01000022">
    <property type="protein sequence ID" value="RGB82264.1"/>
    <property type="molecule type" value="Genomic_DNA"/>
</dbReference>
<dbReference type="EMBL" id="QVEW01000022">
    <property type="protein sequence ID" value="RGB93377.1"/>
    <property type="molecule type" value="Genomic_DNA"/>
</dbReference>
<dbReference type="EMBL" id="PXUP01000012">
    <property type="protein sequence ID" value="RCH45350.1"/>
    <property type="molecule type" value="Genomic_DNA"/>
</dbReference>
<evidence type="ECO:0000313" key="29">
    <source>
        <dbReference type="Proteomes" id="UP000260783"/>
    </source>
</evidence>
<dbReference type="OrthoDB" id="9803319at2"/>
<dbReference type="EMBL" id="QVFB01000006">
    <property type="protein sequence ID" value="RGC20090.1"/>
    <property type="molecule type" value="Genomic_DNA"/>
</dbReference>
<dbReference type="InterPro" id="IPR001080">
    <property type="entry name" value="3Fe4S_ferredoxin"/>
</dbReference>
<dbReference type="PROSITE" id="PS00198">
    <property type="entry name" value="4FE4S_FER_1"/>
    <property type="match status" value="1"/>
</dbReference>
<evidence type="ECO:0000256" key="1">
    <source>
        <dbReference type="ARBA" id="ARBA00022448"/>
    </source>
</evidence>
<evidence type="ECO:0000313" key="21">
    <source>
        <dbReference type="Proteomes" id="UP000219901"/>
    </source>
</evidence>
<dbReference type="Proteomes" id="UP000220480">
    <property type="component" value="Unassembled WGS sequence"/>
</dbReference>
<reference evidence="27 28" key="5">
    <citation type="submission" date="2018-08" db="EMBL/GenBank/DDBJ databases">
        <title>A genome reference for cultivated species of the human gut microbiota.</title>
        <authorList>
            <person name="Zou Y."/>
            <person name="Xue W."/>
            <person name="Luo G."/>
        </authorList>
    </citation>
    <scope>NUCLEOTIDE SEQUENCE [LARGE SCALE GENOMIC DNA]</scope>
    <source>
        <strain evidence="18 29">AF29-11BH</strain>
        <strain evidence="17 28">AF31-14AC</strain>
        <strain evidence="19 27">AM37-13AC</strain>
    </source>
</reference>
<dbReference type="EMBL" id="PRLF01000017">
    <property type="protein sequence ID" value="RAW64213.1"/>
    <property type="molecule type" value="Genomic_DNA"/>
</dbReference>
<reference evidence="16 26" key="4">
    <citation type="submission" date="2018-03" db="EMBL/GenBank/DDBJ databases">
        <title>Complete genome sequencing of Faecalibacterium prausnitzii strains isolated from the human gut.</title>
        <authorList>
            <person name="Fitzgerald B.C."/>
            <person name="Shkoporov A.N."/>
            <person name="Ross P.R."/>
            <person name="Hill C."/>
        </authorList>
    </citation>
    <scope>NUCLEOTIDE SEQUENCE [LARGE SCALE GENOMIC DNA]</scope>
    <source>
        <strain evidence="14 25">APC923/51-1</strain>
        <strain evidence="15 24">APC924/119</strain>
        <strain evidence="16 26">ATCC 27768</strain>
    </source>
</reference>
<dbReference type="PROSITE" id="PS51379">
    <property type="entry name" value="4FE4S_FER_2"/>
    <property type="match status" value="1"/>
</dbReference>
<evidence type="ECO:0000313" key="14">
    <source>
        <dbReference type="EMBL" id="RAW59677.1"/>
    </source>
</evidence>
<dbReference type="Proteomes" id="UP000260782">
    <property type="component" value="Unassembled WGS sequence"/>
</dbReference>
<dbReference type="EMBL" id="NMTV01000015">
    <property type="protein sequence ID" value="PDX73691.1"/>
    <property type="molecule type" value="Genomic_DNA"/>
</dbReference>
<evidence type="ECO:0000256" key="2">
    <source>
        <dbReference type="ARBA" id="ARBA00022723"/>
    </source>
</evidence>
<dbReference type="Gene3D" id="3.30.70.20">
    <property type="match status" value="1"/>
</dbReference>
<evidence type="ECO:0000313" key="28">
    <source>
        <dbReference type="Proteomes" id="UP000260782"/>
    </source>
</evidence>
<evidence type="ECO:0000313" key="16">
    <source>
        <dbReference type="EMBL" id="RCH45350.1"/>
    </source>
</evidence>
<keyword evidence="4 6" id="KW-0408">Iron</keyword>
<name>A0A173TIC2_9FIRM</name>
<proteinExistence type="predicted"/>
<evidence type="ECO:0000313" key="26">
    <source>
        <dbReference type="Proteomes" id="UP000252378"/>
    </source>
</evidence>
<evidence type="ECO:0000313" key="8">
    <source>
        <dbReference type="EMBL" id="CUN02573.1"/>
    </source>
</evidence>
<dbReference type="EMBL" id="WKQE01000006">
    <property type="protein sequence ID" value="MSC80409.1"/>
    <property type="molecule type" value="Genomic_DNA"/>
</dbReference>
<evidence type="ECO:0000313" key="23">
    <source>
        <dbReference type="Proteomes" id="UP000220480"/>
    </source>
</evidence>
<evidence type="ECO:0000313" key="30">
    <source>
        <dbReference type="Proteomes" id="UP000462091"/>
    </source>
</evidence>
<dbReference type="GO" id="GO:0005506">
    <property type="term" value="F:iron ion binding"/>
    <property type="evidence" value="ECO:0007669"/>
    <property type="project" value="UniProtKB-UniRule"/>
</dbReference>
<protein>
    <recommendedName>
        <fullName evidence="6">Ferredoxin</fullName>
    </recommendedName>
</protein>
<reference evidence="30 31" key="6">
    <citation type="journal article" date="2019" name="Nat. Med.">
        <title>A library of human gut bacterial isolates paired with longitudinal multiomics data enables mechanistic microbiome research.</title>
        <authorList>
            <person name="Poyet M."/>
            <person name="Groussin M."/>
            <person name="Gibbons S.M."/>
            <person name="Avila-Pacheco J."/>
            <person name="Jiang X."/>
            <person name="Kearney S.M."/>
            <person name="Perrotta A.R."/>
            <person name="Berdy B."/>
            <person name="Zhao S."/>
            <person name="Lieberman T.D."/>
            <person name="Swanson P.K."/>
            <person name="Smith M."/>
            <person name="Roesemann S."/>
            <person name="Alexander J.E."/>
            <person name="Rich S.A."/>
            <person name="Livny J."/>
            <person name="Vlamakis H."/>
            <person name="Clish C."/>
            <person name="Bullock K."/>
            <person name="Deik A."/>
            <person name="Scott J."/>
            <person name="Pierce K.A."/>
            <person name="Xavier R.J."/>
            <person name="Alm E.J."/>
        </authorList>
    </citation>
    <scope>NUCLEOTIDE SEQUENCE [LARGE SCALE GENOMIC DNA]</scope>
    <source>
        <strain evidence="9 30">BIOML-B1</strain>
        <strain evidence="10 31">BIOML-B9</strain>
    </source>
</reference>
<evidence type="ECO:0000256" key="5">
    <source>
        <dbReference type="ARBA" id="ARBA00023014"/>
    </source>
</evidence>
<dbReference type="Proteomes" id="UP000462091">
    <property type="component" value="Unassembled WGS sequence"/>
</dbReference>
<evidence type="ECO:0000256" key="4">
    <source>
        <dbReference type="ARBA" id="ARBA00023004"/>
    </source>
</evidence>
<dbReference type="SUPFAM" id="SSF54862">
    <property type="entry name" value="4Fe-4S ferredoxins"/>
    <property type="match status" value="1"/>
</dbReference>
<dbReference type="Proteomes" id="UP000477010">
    <property type="component" value="Unassembled WGS sequence"/>
</dbReference>
<accession>A0A173TIC2</accession>
<evidence type="ECO:0000313" key="18">
    <source>
        <dbReference type="EMBL" id="RGB93377.1"/>
    </source>
</evidence>
<dbReference type="PANTHER" id="PTHR36923">
    <property type="entry name" value="FERREDOXIN"/>
    <property type="match status" value="1"/>
</dbReference>
<dbReference type="GeneID" id="75068740"/>
<evidence type="ECO:0000313" key="19">
    <source>
        <dbReference type="EMBL" id="RGC20090.1"/>
    </source>
</evidence>
<evidence type="ECO:0000313" key="17">
    <source>
        <dbReference type="EMBL" id="RGB82264.1"/>
    </source>
</evidence>
<dbReference type="EMBL" id="NMTZ01000005">
    <property type="protein sequence ID" value="PDX84879.1"/>
    <property type="molecule type" value="Genomic_DNA"/>
</dbReference>
<reference evidence="11" key="3">
    <citation type="submission" date="2017-07" db="EMBL/GenBank/DDBJ databases">
        <authorList>
            <person name="Sun Z.S."/>
            <person name="Albrecht U."/>
            <person name="Echele G."/>
            <person name="Lee C.C."/>
        </authorList>
    </citation>
    <scope>NUCLEOTIDE SEQUENCE</scope>
    <source>
        <strain evidence="11">CNCM I 4546</strain>
        <strain evidence="12">CNCM I 4573</strain>
        <strain evidence="13">CNCM I 4644</strain>
    </source>
</reference>
<organism evidence="8 20">
    <name type="scientific">Faecalibacterium prausnitzii</name>
    <dbReference type="NCBI Taxonomy" id="853"/>
    <lineage>
        <taxon>Bacteria</taxon>
        <taxon>Bacillati</taxon>
        <taxon>Bacillota</taxon>
        <taxon>Clostridia</taxon>
        <taxon>Eubacteriales</taxon>
        <taxon>Oscillospiraceae</taxon>
        <taxon>Faecalibacterium</taxon>
    </lineage>
</organism>
<gene>
    <name evidence="8" type="primary">fdx</name>
    <name evidence="15" type="ORF">C4N21_11085</name>
    <name evidence="14" type="ORF">C4N24_02610</name>
    <name evidence="16" type="ORF">C7J97_09540</name>
    <name evidence="11" type="ORF">CGS55_01245</name>
    <name evidence="12" type="ORF">CGS56_02290</name>
    <name evidence="13" type="ORF">CGS59_02345</name>
    <name evidence="19" type="ORF">DW855_05425</name>
    <name evidence="18" type="ORF">DWZ04_14620</name>
    <name evidence="17" type="ORF">DWZ25_13810</name>
    <name evidence="8" type="ORF">ERS852582_01595</name>
    <name evidence="10" type="ORF">GKD85_06185</name>
    <name evidence="9" type="ORF">GKE10_07215</name>
</gene>
<dbReference type="Proteomes" id="UP000220157">
    <property type="component" value="Unassembled WGS sequence"/>
</dbReference>
<dbReference type="RefSeq" id="WP_005925145.1">
    <property type="nucleotide sequence ID" value="NZ_BNEV01000055.1"/>
</dbReference>
<keyword evidence="2 6" id="KW-0479">Metal-binding</keyword>
<evidence type="ECO:0000256" key="3">
    <source>
        <dbReference type="ARBA" id="ARBA00022982"/>
    </source>
</evidence>
<dbReference type="InterPro" id="IPR051269">
    <property type="entry name" value="Fe-S_cluster_ET"/>
</dbReference>
<reference evidence="8 20" key="1">
    <citation type="submission" date="2015-09" db="EMBL/GenBank/DDBJ databases">
        <authorList>
            <consortium name="Pathogen Informatics"/>
        </authorList>
    </citation>
    <scope>NUCLEOTIDE SEQUENCE [LARGE SCALE GENOMIC DNA]</scope>
    <source>
        <strain evidence="8 20">2789STDY5834970</strain>
    </source>
</reference>
<dbReference type="Proteomes" id="UP000250550">
    <property type="component" value="Unassembled WGS sequence"/>
</dbReference>
<feature type="domain" description="4Fe-4S ferredoxin-type" evidence="7">
    <location>
        <begin position="1"/>
        <end position="29"/>
    </location>
</feature>
<evidence type="ECO:0000256" key="6">
    <source>
        <dbReference type="RuleBase" id="RU368020"/>
    </source>
</evidence>
<reference evidence="21 22" key="2">
    <citation type="journal article" date="2017" name="Front. Microbiol.">
        <title>New Insights into the Diversity of the Genus Faecalibacterium.</title>
        <authorList>
            <person name="Benevides L."/>
            <person name="Burman S."/>
            <person name="Martin R."/>
            <person name="Robert V."/>
            <person name="Thomas M."/>
            <person name="Miquel S."/>
            <person name="Chain F."/>
            <person name="Sokol H."/>
            <person name="Bermudez-Humaran L.G."/>
            <person name="Morrison M."/>
            <person name="Langella P."/>
            <person name="Azevedo V.A."/>
            <person name="Chatel J.M."/>
            <person name="Soares S."/>
        </authorList>
    </citation>
    <scope>NUCLEOTIDE SEQUENCE [LARGE SCALE GENOMIC DNA]</scope>
    <source>
        <strain evidence="11 21">CNCM I 4546</strain>
        <strain evidence="12 22">CNCM I 4573</strain>
        <strain evidence="13 23">CNCM I 4644</strain>
    </source>
</reference>
<dbReference type="EMBL" id="CYXN01000011">
    <property type="protein sequence ID" value="CUN02573.1"/>
    <property type="molecule type" value="Genomic_DNA"/>
</dbReference>
<dbReference type="Proteomes" id="UP000260733">
    <property type="component" value="Unassembled WGS sequence"/>
</dbReference>
<evidence type="ECO:0000313" key="27">
    <source>
        <dbReference type="Proteomes" id="UP000260733"/>
    </source>
</evidence>
<evidence type="ECO:0000313" key="20">
    <source>
        <dbReference type="Proteomes" id="UP000095649"/>
    </source>
</evidence>
<evidence type="ECO:0000313" key="11">
    <source>
        <dbReference type="EMBL" id="PDX73691.1"/>
    </source>
</evidence>
<evidence type="ECO:0000313" key="13">
    <source>
        <dbReference type="EMBL" id="PDX84879.1"/>
    </source>
</evidence>
<dbReference type="EMBL" id="PRLD01000002">
    <property type="protein sequence ID" value="RAW59677.1"/>
    <property type="molecule type" value="Genomic_DNA"/>
</dbReference>
<dbReference type="PANTHER" id="PTHR36923:SF3">
    <property type="entry name" value="FERREDOXIN"/>
    <property type="match status" value="1"/>
</dbReference>
<dbReference type="GO" id="GO:0009055">
    <property type="term" value="F:electron transfer activity"/>
    <property type="evidence" value="ECO:0007669"/>
    <property type="project" value="UniProtKB-UniRule"/>
</dbReference>
<dbReference type="AlphaFoldDB" id="A0A173TIC2"/>
<dbReference type="InterPro" id="IPR017896">
    <property type="entry name" value="4Fe4S_Fe-S-bd"/>
</dbReference>
<sequence length="62" mass="6427">MNAFVDPELCIGCTQCAGLCPAVFRMEGVLAVAEPGPIPPEEVPQAVTAAQSCPVSAIRIEE</sequence>
<dbReference type="PRINTS" id="PR00352">
    <property type="entry name" value="3FE4SFRDOXIN"/>
</dbReference>
<comment type="function">
    <text evidence="6">Ferredoxins are iron-sulfur proteins that transfer electrons in a wide variety of metabolic reactions.</text>
</comment>
<evidence type="ECO:0000313" key="15">
    <source>
        <dbReference type="EMBL" id="RAW64213.1"/>
    </source>
</evidence>
<dbReference type="Proteomes" id="UP000251281">
    <property type="component" value="Unassembled WGS sequence"/>
</dbReference>
<dbReference type="InterPro" id="IPR017900">
    <property type="entry name" value="4Fe4S_Fe_S_CS"/>
</dbReference>
<dbReference type="Proteomes" id="UP000260783">
    <property type="component" value="Unassembled WGS sequence"/>
</dbReference>
<dbReference type="Proteomes" id="UP000095649">
    <property type="component" value="Unassembled WGS sequence"/>
</dbReference>
<evidence type="ECO:0000313" key="12">
    <source>
        <dbReference type="EMBL" id="PDX76494.1"/>
    </source>
</evidence>
<dbReference type="EMBL" id="WKQM01000011">
    <property type="protein sequence ID" value="MSC51694.1"/>
    <property type="molecule type" value="Genomic_DNA"/>
</dbReference>
<evidence type="ECO:0000313" key="25">
    <source>
        <dbReference type="Proteomes" id="UP000251281"/>
    </source>
</evidence>
<dbReference type="Proteomes" id="UP000252378">
    <property type="component" value="Unassembled WGS sequence"/>
</dbReference>
<evidence type="ECO:0000313" key="24">
    <source>
        <dbReference type="Proteomes" id="UP000250550"/>
    </source>
</evidence>
<dbReference type="Proteomes" id="UP000219901">
    <property type="component" value="Unassembled WGS sequence"/>
</dbReference>
<dbReference type="EMBL" id="NMTW01000016">
    <property type="protein sequence ID" value="PDX76494.1"/>
    <property type="molecule type" value="Genomic_DNA"/>
</dbReference>
<dbReference type="Pfam" id="PF13459">
    <property type="entry name" value="Fer4_15"/>
    <property type="match status" value="1"/>
</dbReference>
<evidence type="ECO:0000313" key="31">
    <source>
        <dbReference type="Proteomes" id="UP000477010"/>
    </source>
</evidence>